<dbReference type="Pfam" id="PF14392">
    <property type="entry name" value="zf-CCHC_4"/>
    <property type="match status" value="1"/>
</dbReference>
<feature type="domain" description="Zinc knuckle CX2CX4HX4C" evidence="1">
    <location>
        <begin position="5"/>
        <end position="34"/>
    </location>
</feature>
<proteinExistence type="predicted"/>
<evidence type="ECO:0000313" key="2">
    <source>
        <dbReference type="EMBL" id="KAK7859837.1"/>
    </source>
</evidence>
<evidence type="ECO:0000313" key="3">
    <source>
        <dbReference type="Proteomes" id="UP000237347"/>
    </source>
</evidence>
<reference evidence="2 3" key="1">
    <citation type="journal article" date="2018" name="Sci. Data">
        <title>The draft genome sequence of cork oak.</title>
        <authorList>
            <person name="Ramos A.M."/>
            <person name="Usie A."/>
            <person name="Barbosa P."/>
            <person name="Barros P.M."/>
            <person name="Capote T."/>
            <person name="Chaves I."/>
            <person name="Simoes F."/>
            <person name="Abreu I."/>
            <person name="Carrasquinho I."/>
            <person name="Faro C."/>
            <person name="Guimaraes J.B."/>
            <person name="Mendonca D."/>
            <person name="Nobrega F."/>
            <person name="Rodrigues L."/>
            <person name="Saibo N.J.M."/>
            <person name="Varela M.C."/>
            <person name="Egas C."/>
            <person name="Matos J."/>
            <person name="Miguel C.M."/>
            <person name="Oliveira M.M."/>
            <person name="Ricardo C.P."/>
            <person name="Goncalves S."/>
        </authorList>
    </citation>
    <scope>NUCLEOTIDE SEQUENCE [LARGE SCALE GENOMIC DNA]</scope>
    <source>
        <strain evidence="3">cv. HL8</strain>
    </source>
</reference>
<dbReference type="EMBL" id="PKMF04000010">
    <property type="protein sequence ID" value="KAK7859837.1"/>
    <property type="molecule type" value="Genomic_DNA"/>
</dbReference>
<protein>
    <recommendedName>
        <fullName evidence="1">Zinc knuckle CX2CX4HX4C domain-containing protein</fullName>
    </recommendedName>
</protein>
<sequence length="134" mass="15755">MGGLKTGWVDFRYERLPIFYYWCGKIDHDDRDCPLWINSKESLGSEDRQFGPWLRADSKRLQQPMVAEVDKRKPSGCNGEEKVVDEPVSSLGQALNLGQRQQQGVIVGKPFHRERILTELWIWKWRILRRKDLA</sequence>
<evidence type="ECO:0000259" key="1">
    <source>
        <dbReference type="Pfam" id="PF14392"/>
    </source>
</evidence>
<dbReference type="AlphaFoldDB" id="A0AAW0M8Q4"/>
<gene>
    <name evidence="2" type="ORF">CFP56_002186</name>
</gene>
<dbReference type="Proteomes" id="UP000237347">
    <property type="component" value="Unassembled WGS sequence"/>
</dbReference>
<name>A0AAW0M8Q4_QUESU</name>
<dbReference type="InterPro" id="IPR025836">
    <property type="entry name" value="Zn_knuckle_CX2CX4HX4C"/>
</dbReference>
<organism evidence="2 3">
    <name type="scientific">Quercus suber</name>
    <name type="common">Cork oak</name>
    <dbReference type="NCBI Taxonomy" id="58331"/>
    <lineage>
        <taxon>Eukaryota</taxon>
        <taxon>Viridiplantae</taxon>
        <taxon>Streptophyta</taxon>
        <taxon>Embryophyta</taxon>
        <taxon>Tracheophyta</taxon>
        <taxon>Spermatophyta</taxon>
        <taxon>Magnoliopsida</taxon>
        <taxon>eudicotyledons</taxon>
        <taxon>Gunneridae</taxon>
        <taxon>Pentapetalae</taxon>
        <taxon>rosids</taxon>
        <taxon>fabids</taxon>
        <taxon>Fagales</taxon>
        <taxon>Fagaceae</taxon>
        <taxon>Quercus</taxon>
    </lineage>
</organism>
<comment type="caution">
    <text evidence="2">The sequence shown here is derived from an EMBL/GenBank/DDBJ whole genome shotgun (WGS) entry which is preliminary data.</text>
</comment>
<accession>A0AAW0M8Q4</accession>
<keyword evidence="3" id="KW-1185">Reference proteome</keyword>